<dbReference type="AlphaFoldDB" id="J2ZKF5"/>
<evidence type="ECO:0000313" key="4">
    <source>
        <dbReference type="EMBL" id="EJN61175.1"/>
    </source>
</evidence>
<keyword evidence="2" id="KW-0472">Membrane</keyword>
<gene>
    <name evidence="4" type="ORF">HSB1_02160</name>
</gene>
<feature type="domain" description="DUF8142" evidence="3">
    <location>
        <begin position="24"/>
        <end position="100"/>
    </location>
</feature>
<evidence type="ECO:0000313" key="5">
    <source>
        <dbReference type="Proteomes" id="UP000007813"/>
    </source>
</evidence>
<reference evidence="4 5" key="1">
    <citation type="journal article" date="2012" name="J. Bacteriol.">
        <title>Draft Genome Sequence of the Extremely Halophilic Archaeon Halogranum salarium B-1T.</title>
        <authorList>
            <person name="Kim K.K."/>
            <person name="Lee K.C."/>
            <person name="Lee J.S."/>
        </authorList>
    </citation>
    <scope>NUCLEOTIDE SEQUENCE [LARGE SCALE GENOMIC DNA]</scope>
    <source>
        <strain evidence="4 5">B-1</strain>
    </source>
</reference>
<dbReference type="InterPro" id="IPR058455">
    <property type="entry name" value="DUF8142"/>
</dbReference>
<accession>J2ZKF5</accession>
<name>J2ZKF5_9EURY</name>
<evidence type="ECO:0000256" key="2">
    <source>
        <dbReference type="SAM" id="Phobius"/>
    </source>
</evidence>
<evidence type="ECO:0000256" key="1">
    <source>
        <dbReference type="SAM" id="MobiDB-lite"/>
    </source>
</evidence>
<comment type="caution">
    <text evidence="4">The sequence shown here is derived from an EMBL/GenBank/DDBJ whole genome shotgun (WGS) entry which is preliminary data.</text>
</comment>
<feature type="region of interest" description="Disordered" evidence="1">
    <location>
        <begin position="1"/>
        <end position="42"/>
    </location>
</feature>
<sequence>MSATRNRATKRGVFVDRDRSPSMATSASERDTPPQESSNRNRKRAALAVLPFLVIGVGNVLIILMMGMEKLWGFALLPPVLFCSVLAWIVFSTDFLDDRT</sequence>
<keyword evidence="2" id="KW-0812">Transmembrane</keyword>
<protein>
    <recommendedName>
        <fullName evidence="3">DUF8142 domain-containing protein</fullName>
    </recommendedName>
</protein>
<dbReference type="eggNOG" id="arCOG07498">
    <property type="taxonomic scope" value="Archaea"/>
</dbReference>
<dbReference type="Proteomes" id="UP000007813">
    <property type="component" value="Unassembled WGS sequence"/>
</dbReference>
<evidence type="ECO:0000259" key="3">
    <source>
        <dbReference type="Pfam" id="PF26465"/>
    </source>
</evidence>
<feature type="transmembrane region" description="Helical" evidence="2">
    <location>
        <begin position="71"/>
        <end position="91"/>
    </location>
</feature>
<organism evidence="4 5">
    <name type="scientific">Halogranum salarium B-1</name>
    <dbReference type="NCBI Taxonomy" id="1210908"/>
    <lineage>
        <taxon>Archaea</taxon>
        <taxon>Methanobacteriati</taxon>
        <taxon>Methanobacteriota</taxon>
        <taxon>Stenosarchaea group</taxon>
        <taxon>Halobacteria</taxon>
        <taxon>Halobacteriales</taxon>
        <taxon>Haloferacaceae</taxon>
    </lineage>
</organism>
<keyword evidence="2" id="KW-1133">Transmembrane helix</keyword>
<proteinExistence type="predicted"/>
<dbReference type="EMBL" id="ALJD01000002">
    <property type="protein sequence ID" value="EJN61175.1"/>
    <property type="molecule type" value="Genomic_DNA"/>
</dbReference>
<dbReference type="Pfam" id="PF26465">
    <property type="entry name" value="DUF8142"/>
    <property type="match status" value="1"/>
</dbReference>
<feature type="transmembrane region" description="Helical" evidence="2">
    <location>
        <begin position="45"/>
        <end position="65"/>
    </location>
</feature>